<feature type="domain" description="TonB-dependent receptor plug" evidence="14">
    <location>
        <begin position="49"/>
        <end position="158"/>
    </location>
</feature>
<gene>
    <name evidence="15" type="ORF">E7Z59_13130</name>
</gene>
<evidence type="ECO:0000256" key="12">
    <source>
        <dbReference type="SAM" id="SignalP"/>
    </source>
</evidence>
<dbReference type="Pfam" id="PF07715">
    <property type="entry name" value="Plug"/>
    <property type="match status" value="1"/>
</dbReference>
<protein>
    <submittedName>
        <fullName evidence="15">TonB-dependent receptor</fullName>
    </submittedName>
</protein>
<dbReference type="InterPro" id="IPR036942">
    <property type="entry name" value="Beta-barrel_TonB_sf"/>
</dbReference>
<reference evidence="15 16" key="1">
    <citation type="submission" date="2019-04" db="EMBL/GenBank/DDBJ databases">
        <title>Draft genome sequence of Robertkochia marina CC-AMO-30D.</title>
        <authorList>
            <person name="Hameed A."/>
            <person name="Lin S.-Y."/>
            <person name="Shahina M."/>
            <person name="Lai W.-A."/>
            <person name="Young C.-C."/>
        </authorList>
    </citation>
    <scope>NUCLEOTIDE SEQUENCE [LARGE SCALE GENOMIC DNA]</scope>
    <source>
        <strain evidence="15 16">CC-AMO-30D</strain>
    </source>
</reference>
<dbReference type="Gene3D" id="2.40.170.20">
    <property type="entry name" value="TonB-dependent receptor, beta-barrel domain"/>
    <property type="match status" value="1"/>
</dbReference>
<keyword evidence="9 10" id="KW-0998">Cell outer membrane</keyword>
<dbReference type="GO" id="GO:0015344">
    <property type="term" value="F:siderophore uptake transmembrane transporter activity"/>
    <property type="evidence" value="ECO:0007669"/>
    <property type="project" value="TreeGrafter"/>
</dbReference>
<keyword evidence="7 10" id="KW-0472">Membrane</keyword>
<evidence type="ECO:0000256" key="9">
    <source>
        <dbReference type="ARBA" id="ARBA00023237"/>
    </source>
</evidence>
<evidence type="ECO:0000259" key="14">
    <source>
        <dbReference type="Pfam" id="PF07715"/>
    </source>
</evidence>
<evidence type="ECO:0000256" key="11">
    <source>
        <dbReference type="RuleBase" id="RU003357"/>
    </source>
</evidence>
<dbReference type="AlphaFoldDB" id="A0A4S3LYN4"/>
<evidence type="ECO:0000313" key="16">
    <source>
        <dbReference type="Proteomes" id="UP000305939"/>
    </source>
</evidence>
<name>A0A4S3LYN4_9FLAO</name>
<dbReference type="InterPro" id="IPR000531">
    <property type="entry name" value="Beta-barrel_TonB"/>
</dbReference>
<evidence type="ECO:0000313" key="15">
    <source>
        <dbReference type="EMBL" id="THD66720.1"/>
    </source>
</evidence>
<dbReference type="SUPFAM" id="SSF56935">
    <property type="entry name" value="Porins"/>
    <property type="match status" value="1"/>
</dbReference>
<dbReference type="Proteomes" id="UP000305939">
    <property type="component" value="Unassembled WGS sequence"/>
</dbReference>
<comment type="subcellular location">
    <subcellularLocation>
        <location evidence="1 10">Cell outer membrane</location>
        <topology evidence="1 10">Multi-pass membrane protein</topology>
    </subcellularLocation>
</comment>
<dbReference type="RefSeq" id="WP_136336790.1">
    <property type="nucleotide sequence ID" value="NZ_QXMP01000011.1"/>
</dbReference>
<evidence type="ECO:0000256" key="3">
    <source>
        <dbReference type="ARBA" id="ARBA00022452"/>
    </source>
</evidence>
<evidence type="ECO:0000256" key="7">
    <source>
        <dbReference type="ARBA" id="ARBA00023136"/>
    </source>
</evidence>
<keyword evidence="5 12" id="KW-0732">Signal</keyword>
<keyword evidence="16" id="KW-1185">Reference proteome</keyword>
<keyword evidence="6 11" id="KW-0798">TonB box</keyword>
<proteinExistence type="inferred from homology"/>
<evidence type="ECO:0000259" key="13">
    <source>
        <dbReference type="Pfam" id="PF00593"/>
    </source>
</evidence>
<dbReference type="InterPro" id="IPR039426">
    <property type="entry name" value="TonB-dep_rcpt-like"/>
</dbReference>
<sequence>MKVSTVVYLCSILFLQSVSAQDQKDVNVRPPDTLPEVVVTSLLRPEKITRTPASVQVLTSREIDLFAGSNTGELLATVPGVEFTRYGVDGTTFNARGLNSAFNNKVLQIVDGRISTAALSGGLPVFNNGTTIKDDIQQMEIVLGPQTALFGPNAHNGVFSTITKDARQYPGTTVSLSTGNQRQYSGRLRHAQIINNRWAFKVTGEYAGGREFSFTDSVYLPNSPKGIPEHEVDYDFRHLRGEAHLYYTLNPKAEIIVSGGASTNDFIQVTTSGRNQMRDLGYSFIQARFKSPHFYINVYNTWGTLGNSYVIPRYTQIFYALTQPGPQFVPPDEAEEIALKQASFKERSQRFNADLQYHKTFSEAGLFLVAGLDFENARPNTSGTTVVGAANAISVSQLGAVLQLEKKLPYQMRLIGALRYDNNENFESLFAPKITWVKDLDKISIRAGWAKAYALPTILNQYTRANDLVFGNGGEGIRYIPNNTLINDPTAVQTTQPLKPEEVHTWEIGIKGQLTPKLWVDANTYYGKSKNFITPTLPVGGRALSVDGISVDHNPAFAGTVTNDTLQGATFLSFFNYGKANVYGLDLGVNYTLLPWVQLAVKYSWIDGAFEENDANRDGVISPNEKSLNAPNHRGMAILTVEDLLKKRLNLSFGARIVEKYDFYSGNQQGSEAGAGSRIPPGNYNYGPLGGFTTFNLFTQYDWSEALSFNFNITNLFNTRQIEFVGSPSIGRLAMVSIKINSL</sequence>
<evidence type="ECO:0000256" key="5">
    <source>
        <dbReference type="ARBA" id="ARBA00022729"/>
    </source>
</evidence>
<dbReference type="GO" id="GO:0044718">
    <property type="term" value="P:siderophore transmembrane transport"/>
    <property type="evidence" value="ECO:0007669"/>
    <property type="project" value="TreeGrafter"/>
</dbReference>
<dbReference type="OrthoDB" id="9775095at2"/>
<evidence type="ECO:0000256" key="2">
    <source>
        <dbReference type="ARBA" id="ARBA00022448"/>
    </source>
</evidence>
<dbReference type="Pfam" id="PF00593">
    <property type="entry name" value="TonB_dep_Rec_b-barrel"/>
    <property type="match status" value="1"/>
</dbReference>
<evidence type="ECO:0000256" key="4">
    <source>
        <dbReference type="ARBA" id="ARBA00022692"/>
    </source>
</evidence>
<evidence type="ECO:0000256" key="10">
    <source>
        <dbReference type="PROSITE-ProRule" id="PRU01360"/>
    </source>
</evidence>
<feature type="chain" id="PRO_5020795266" evidence="12">
    <location>
        <begin position="21"/>
        <end position="743"/>
    </location>
</feature>
<dbReference type="InterPro" id="IPR012910">
    <property type="entry name" value="Plug_dom"/>
</dbReference>
<dbReference type="PROSITE" id="PS52016">
    <property type="entry name" value="TONB_DEPENDENT_REC_3"/>
    <property type="match status" value="1"/>
</dbReference>
<comment type="similarity">
    <text evidence="10 11">Belongs to the TonB-dependent receptor family.</text>
</comment>
<keyword evidence="8 15" id="KW-0675">Receptor</keyword>
<dbReference type="InterPro" id="IPR037066">
    <property type="entry name" value="Plug_dom_sf"/>
</dbReference>
<dbReference type="PANTHER" id="PTHR30069">
    <property type="entry name" value="TONB-DEPENDENT OUTER MEMBRANE RECEPTOR"/>
    <property type="match status" value="1"/>
</dbReference>
<dbReference type="GO" id="GO:0009279">
    <property type="term" value="C:cell outer membrane"/>
    <property type="evidence" value="ECO:0007669"/>
    <property type="project" value="UniProtKB-SubCell"/>
</dbReference>
<dbReference type="Gene3D" id="2.170.130.10">
    <property type="entry name" value="TonB-dependent receptor, plug domain"/>
    <property type="match status" value="1"/>
</dbReference>
<evidence type="ECO:0000256" key="8">
    <source>
        <dbReference type="ARBA" id="ARBA00023170"/>
    </source>
</evidence>
<keyword evidence="4 10" id="KW-0812">Transmembrane</keyword>
<feature type="domain" description="TonB-dependent receptor-like beta-barrel" evidence="13">
    <location>
        <begin position="275"/>
        <end position="716"/>
    </location>
</feature>
<dbReference type="PANTHER" id="PTHR30069:SF29">
    <property type="entry name" value="HEMOGLOBIN AND HEMOGLOBIN-HAPTOGLOBIN-BINDING PROTEIN 1-RELATED"/>
    <property type="match status" value="1"/>
</dbReference>
<evidence type="ECO:0000256" key="1">
    <source>
        <dbReference type="ARBA" id="ARBA00004571"/>
    </source>
</evidence>
<evidence type="ECO:0000256" key="6">
    <source>
        <dbReference type="ARBA" id="ARBA00023077"/>
    </source>
</evidence>
<comment type="caution">
    <text evidence="15">The sequence shown here is derived from an EMBL/GenBank/DDBJ whole genome shotgun (WGS) entry which is preliminary data.</text>
</comment>
<organism evidence="15 16">
    <name type="scientific">Robertkochia marina</name>
    <dbReference type="NCBI Taxonomy" id="1227945"/>
    <lineage>
        <taxon>Bacteria</taxon>
        <taxon>Pseudomonadati</taxon>
        <taxon>Bacteroidota</taxon>
        <taxon>Flavobacteriia</taxon>
        <taxon>Flavobacteriales</taxon>
        <taxon>Flavobacteriaceae</taxon>
        <taxon>Robertkochia</taxon>
    </lineage>
</organism>
<dbReference type="EMBL" id="SSMC01000003">
    <property type="protein sequence ID" value="THD66720.1"/>
    <property type="molecule type" value="Genomic_DNA"/>
</dbReference>
<accession>A0A4S3LYN4</accession>
<feature type="signal peptide" evidence="12">
    <location>
        <begin position="1"/>
        <end position="20"/>
    </location>
</feature>
<keyword evidence="3 10" id="KW-1134">Transmembrane beta strand</keyword>
<keyword evidence="2 10" id="KW-0813">Transport</keyword>